<evidence type="ECO:0000313" key="4">
    <source>
        <dbReference type="Proteomes" id="UP001209701"/>
    </source>
</evidence>
<organism evidence="3 4">
    <name type="scientific">Roseateles oligotrophus</name>
    <dbReference type="NCBI Taxonomy" id="1769250"/>
    <lineage>
        <taxon>Bacteria</taxon>
        <taxon>Pseudomonadati</taxon>
        <taxon>Pseudomonadota</taxon>
        <taxon>Betaproteobacteria</taxon>
        <taxon>Burkholderiales</taxon>
        <taxon>Sphaerotilaceae</taxon>
        <taxon>Roseateles</taxon>
    </lineage>
</organism>
<dbReference type="Pfam" id="PF12146">
    <property type="entry name" value="Hydrolase_4"/>
    <property type="match status" value="1"/>
</dbReference>
<feature type="domain" description="Serine aminopeptidase S33" evidence="2">
    <location>
        <begin position="92"/>
        <end position="192"/>
    </location>
</feature>
<dbReference type="InterPro" id="IPR013595">
    <property type="entry name" value="Pept_S33_TAP-like_C"/>
</dbReference>
<evidence type="ECO:0000313" key="3">
    <source>
        <dbReference type="EMBL" id="MCV2370632.1"/>
    </source>
</evidence>
<dbReference type="EMBL" id="JAJIRN010000010">
    <property type="protein sequence ID" value="MCV2370632.1"/>
    <property type="molecule type" value="Genomic_DNA"/>
</dbReference>
<name>A0ABT2YKV9_9BURK</name>
<accession>A0ABT2YKV9</accession>
<proteinExistence type="predicted"/>
<comment type="caution">
    <text evidence="3">The sequence shown here is derived from an EMBL/GenBank/DDBJ whole genome shotgun (WGS) entry which is preliminary data.</text>
</comment>
<protein>
    <submittedName>
        <fullName evidence="3">Alpha/beta fold hydrolase</fullName>
    </submittedName>
</protein>
<dbReference type="InterPro" id="IPR029058">
    <property type="entry name" value="AB_hydrolase_fold"/>
</dbReference>
<dbReference type="Gene3D" id="3.40.50.1820">
    <property type="entry name" value="alpha/beta hydrolase"/>
    <property type="match status" value="1"/>
</dbReference>
<keyword evidence="4" id="KW-1185">Reference proteome</keyword>
<sequence length="302" mass="32567">MKSSTSSSLNPATMFFAGSISLPLLRGLMGFAQWLAPTLAGRLAFALFSTPMPTKRRSPSAATDGPWRAEHWELMGLRLCTWRLSEAEGEPTRPRVLLVHGWAGSAKQMRPLAERLWSQGYEPLALDLPAHGHSQGWQTHMPQFVQALHAAAQRYGPLHAVVAHSLGAVAASHAVATGLPASKLVLIACSAPPRQVLSWFVACFGLGRAGLTALQARLEHLAGIQLDAFEPAWLATRLKLPLLLIHDEQDKAAPLIHAQALQQALPRGRLMLTQGLGHRRILADPAVAEAVLGHLAEDQSEG</sequence>
<dbReference type="InterPro" id="IPR022742">
    <property type="entry name" value="Hydrolase_4"/>
</dbReference>
<reference evidence="3 4" key="1">
    <citation type="submission" date="2021-11" db="EMBL/GenBank/DDBJ databases">
        <authorList>
            <person name="Liang Q."/>
            <person name="Mou H."/>
            <person name="Liu Z."/>
        </authorList>
    </citation>
    <scope>NUCLEOTIDE SEQUENCE [LARGE SCALE GENOMIC DNA]</scope>
    <source>
        <strain evidence="3 4">CHU3</strain>
    </source>
</reference>
<dbReference type="PANTHER" id="PTHR43689:SF8">
    <property type="entry name" value="ALPHA_BETA-HYDROLASES SUPERFAMILY PROTEIN"/>
    <property type="match status" value="1"/>
</dbReference>
<keyword evidence="3" id="KW-0378">Hydrolase</keyword>
<evidence type="ECO:0000259" key="1">
    <source>
        <dbReference type="Pfam" id="PF08386"/>
    </source>
</evidence>
<dbReference type="PANTHER" id="PTHR43689">
    <property type="entry name" value="HYDROLASE"/>
    <property type="match status" value="1"/>
</dbReference>
<dbReference type="Proteomes" id="UP001209701">
    <property type="component" value="Unassembled WGS sequence"/>
</dbReference>
<feature type="domain" description="Peptidase S33 tripeptidyl aminopeptidase-like C-terminal" evidence="1">
    <location>
        <begin position="239"/>
        <end position="296"/>
    </location>
</feature>
<evidence type="ECO:0000259" key="2">
    <source>
        <dbReference type="Pfam" id="PF12146"/>
    </source>
</evidence>
<gene>
    <name evidence="3" type="ORF">LNV07_21315</name>
</gene>
<dbReference type="Pfam" id="PF08386">
    <property type="entry name" value="Abhydrolase_4"/>
    <property type="match status" value="1"/>
</dbReference>
<dbReference type="GO" id="GO:0016787">
    <property type="term" value="F:hydrolase activity"/>
    <property type="evidence" value="ECO:0007669"/>
    <property type="project" value="UniProtKB-KW"/>
</dbReference>
<dbReference type="SUPFAM" id="SSF53474">
    <property type="entry name" value="alpha/beta-Hydrolases"/>
    <property type="match status" value="1"/>
</dbReference>
<dbReference type="RefSeq" id="WP_263573223.1">
    <property type="nucleotide sequence ID" value="NZ_JAJIRN010000010.1"/>
</dbReference>